<evidence type="ECO:0000256" key="4">
    <source>
        <dbReference type="PROSITE-ProRule" id="PRU00146"/>
    </source>
</evidence>
<dbReference type="Gene3D" id="3.30.40.10">
    <property type="entry name" value="Zinc/RING finger domain, C3HC4 (zinc finger)"/>
    <property type="match status" value="2"/>
</dbReference>
<gene>
    <name evidence="7" type="ORF">HETSPECPRED_007375</name>
</gene>
<evidence type="ECO:0000313" key="8">
    <source>
        <dbReference type="Proteomes" id="UP000664521"/>
    </source>
</evidence>
<dbReference type="AlphaFoldDB" id="A0A8H3FXK5"/>
<dbReference type="PANTHER" id="PTHR47636:SF1">
    <property type="entry name" value="TRANSCRIPTIONAL REGULATORY PROTEIN RCO1"/>
    <property type="match status" value="1"/>
</dbReference>
<dbReference type="SMART" id="SM00249">
    <property type="entry name" value="PHD"/>
    <property type="match status" value="2"/>
</dbReference>
<dbReference type="InterPro" id="IPR013083">
    <property type="entry name" value="Znf_RING/FYVE/PHD"/>
</dbReference>
<dbReference type="InterPro" id="IPR011011">
    <property type="entry name" value="Znf_FYVE_PHD"/>
</dbReference>
<evidence type="ECO:0000256" key="5">
    <source>
        <dbReference type="SAM" id="MobiDB-lite"/>
    </source>
</evidence>
<dbReference type="InterPro" id="IPR019787">
    <property type="entry name" value="Znf_PHD-finger"/>
</dbReference>
<dbReference type="PROSITE" id="PS01359">
    <property type="entry name" value="ZF_PHD_1"/>
    <property type="match status" value="1"/>
</dbReference>
<dbReference type="Proteomes" id="UP000664521">
    <property type="component" value="Unassembled WGS sequence"/>
</dbReference>
<sequence length="461" mass="50725">MPKSTHNLRTTRKATMKAAPTKASTRPQKAKPTIAGQPRPGGDGDGDGLSDNASELDNDDICTACGGEGEVLCCDGCTRSFHYICLDPPKHGAPQGEWLCRHCIATKLKPQDFELDNDIEGVTDGVLQPLFKKLPGKNPQCFSLPKTVREAFEGVRTAASGEYEDVAPVKSKTRTNPDMQAELTKAKELLKHSVALCFACGRQHSEAFELIPCSFCTLHWHLDCLNPPLASSPYRENPAKPFRDKLSWQCPNHADSEMPTMTERPTTRSGNVRSAGGKIRKIRRPRHATIKDVGLRRGYVNNGIIEILNDPSEEENDYDDETGVIPRLTEKGIKLDFIDRVKSTRLGTSQSVLDRDAKKIRMATAAQKEKRETANAEMEKLRRHSFAEQQVALALSQLSAPDSPLHVGISSVDNLIGTLISEAPSDVAGLFERAEVVTDTQAEFLRSAIARMQEMLAKKQG</sequence>
<evidence type="ECO:0000259" key="6">
    <source>
        <dbReference type="PROSITE" id="PS50016"/>
    </source>
</evidence>
<dbReference type="GO" id="GO:0008270">
    <property type="term" value="F:zinc ion binding"/>
    <property type="evidence" value="ECO:0007669"/>
    <property type="project" value="UniProtKB-KW"/>
</dbReference>
<dbReference type="InterPro" id="IPR019786">
    <property type="entry name" value="Zinc_finger_PHD-type_CS"/>
</dbReference>
<keyword evidence="2 4" id="KW-0863">Zinc-finger</keyword>
<evidence type="ECO:0000256" key="2">
    <source>
        <dbReference type="ARBA" id="ARBA00022771"/>
    </source>
</evidence>
<dbReference type="SUPFAM" id="SSF57903">
    <property type="entry name" value="FYVE/PHD zinc finger"/>
    <property type="match status" value="2"/>
</dbReference>
<keyword evidence="8" id="KW-1185">Reference proteome</keyword>
<dbReference type="EMBL" id="CAJPDS010000052">
    <property type="protein sequence ID" value="CAF9929518.1"/>
    <property type="molecule type" value="Genomic_DNA"/>
</dbReference>
<dbReference type="InterPro" id="IPR052819">
    <property type="entry name" value="Chromatin_regulatory_protein"/>
</dbReference>
<dbReference type="PROSITE" id="PS50016">
    <property type="entry name" value="ZF_PHD_2"/>
    <property type="match status" value="1"/>
</dbReference>
<protein>
    <recommendedName>
        <fullName evidence="6">PHD-type domain-containing protein</fullName>
    </recommendedName>
</protein>
<reference evidence="7" key="1">
    <citation type="submission" date="2021-03" db="EMBL/GenBank/DDBJ databases">
        <authorList>
            <person name="Tagirdzhanova G."/>
        </authorList>
    </citation>
    <scope>NUCLEOTIDE SEQUENCE</scope>
</reference>
<dbReference type="GO" id="GO:0006357">
    <property type="term" value="P:regulation of transcription by RNA polymerase II"/>
    <property type="evidence" value="ECO:0007669"/>
    <property type="project" value="TreeGrafter"/>
</dbReference>
<evidence type="ECO:0000313" key="7">
    <source>
        <dbReference type="EMBL" id="CAF9929518.1"/>
    </source>
</evidence>
<name>A0A8H3FXK5_9LECA</name>
<dbReference type="InterPro" id="IPR001965">
    <property type="entry name" value="Znf_PHD"/>
</dbReference>
<evidence type="ECO:0000256" key="3">
    <source>
        <dbReference type="ARBA" id="ARBA00022833"/>
    </source>
</evidence>
<keyword evidence="1" id="KW-0479">Metal-binding</keyword>
<comment type="caution">
    <text evidence="7">The sequence shown here is derived from an EMBL/GenBank/DDBJ whole genome shotgun (WGS) entry which is preliminary data.</text>
</comment>
<organism evidence="7 8">
    <name type="scientific">Heterodermia speciosa</name>
    <dbReference type="NCBI Taxonomy" id="116794"/>
    <lineage>
        <taxon>Eukaryota</taxon>
        <taxon>Fungi</taxon>
        <taxon>Dikarya</taxon>
        <taxon>Ascomycota</taxon>
        <taxon>Pezizomycotina</taxon>
        <taxon>Lecanoromycetes</taxon>
        <taxon>OSLEUM clade</taxon>
        <taxon>Lecanoromycetidae</taxon>
        <taxon>Caliciales</taxon>
        <taxon>Physciaceae</taxon>
        <taxon>Heterodermia</taxon>
    </lineage>
</organism>
<dbReference type="Pfam" id="PF00628">
    <property type="entry name" value="PHD"/>
    <property type="match status" value="1"/>
</dbReference>
<evidence type="ECO:0000256" key="1">
    <source>
        <dbReference type="ARBA" id="ARBA00022723"/>
    </source>
</evidence>
<keyword evidence="3" id="KW-0862">Zinc</keyword>
<feature type="region of interest" description="Disordered" evidence="5">
    <location>
        <begin position="255"/>
        <end position="278"/>
    </location>
</feature>
<proteinExistence type="predicted"/>
<feature type="compositionally biased region" description="Polar residues" evidence="5">
    <location>
        <begin position="263"/>
        <end position="272"/>
    </location>
</feature>
<dbReference type="PANTHER" id="PTHR47636">
    <property type="entry name" value="TRANSCRIPTIONAL REGULATORY PROTEIN RCO1"/>
    <property type="match status" value="1"/>
</dbReference>
<accession>A0A8H3FXK5</accession>
<dbReference type="OrthoDB" id="5876363at2759"/>
<feature type="region of interest" description="Disordered" evidence="5">
    <location>
        <begin position="1"/>
        <end position="52"/>
    </location>
</feature>
<dbReference type="GO" id="GO:0032221">
    <property type="term" value="C:Rpd3S complex"/>
    <property type="evidence" value="ECO:0007669"/>
    <property type="project" value="TreeGrafter"/>
</dbReference>
<feature type="domain" description="PHD-type" evidence="6">
    <location>
        <begin position="59"/>
        <end position="106"/>
    </location>
</feature>